<dbReference type="SUPFAM" id="SSF53335">
    <property type="entry name" value="S-adenosyl-L-methionine-dependent methyltransferases"/>
    <property type="match status" value="1"/>
</dbReference>
<organism evidence="8 9">
    <name type="scientific">Rhizomicrobium electricum</name>
    <dbReference type="NCBI Taxonomy" id="480070"/>
    <lineage>
        <taxon>Bacteria</taxon>
        <taxon>Pseudomonadati</taxon>
        <taxon>Pseudomonadota</taxon>
        <taxon>Alphaproteobacteria</taxon>
        <taxon>Micropepsales</taxon>
        <taxon>Micropepsaceae</taxon>
        <taxon>Rhizomicrobium</taxon>
    </lineage>
</organism>
<comment type="subcellular location">
    <subcellularLocation>
        <location evidence="1 7">Cytoplasm</location>
    </subcellularLocation>
</comment>
<evidence type="ECO:0000313" key="8">
    <source>
        <dbReference type="EMBL" id="GAA0563265.1"/>
    </source>
</evidence>
<keyword evidence="6 7" id="KW-0949">S-adenosyl-L-methionine</keyword>
<comment type="caution">
    <text evidence="8">The sequence shown here is derived from an EMBL/GenBank/DDBJ whole genome shotgun (WGS) entry which is preliminary data.</text>
</comment>
<sequence length="230" mass="25597">MMDVDPRRIALVMALRKQGVTDAKVLSAIERTPREVFVEELFEHAAYDNTALPIACGQTISQPYVVAVSTDALELDDKCRVLEIGTGSGYQAAVLSQLCRRVYSIERHRALHIEAERRFKALRIDNIATKLGDGYQGWPEQAPFDRILFTAAVSEIPDVVAQQLKPGGILVAPVGETTGPDLERFSQLLTKMIRTETGWKKEALIPVVFVPMLPGVPQEKRETNGSERQR</sequence>
<proteinExistence type="inferred from homology"/>
<dbReference type="RefSeq" id="WP_166932566.1">
    <property type="nucleotide sequence ID" value="NZ_BAAADD010000002.1"/>
</dbReference>
<dbReference type="Proteomes" id="UP001499951">
    <property type="component" value="Unassembled WGS sequence"/>
</dbReference>
<dbReference type="HAMAP" id="MF_00090">
    <property type="entry name" value="PIMT"/>
    <property type="match status" value="1"/>
</dbReference>
<dbReference type="PROSITE" id="PS01279">
    <property type="entry name" value="PCMT"/>
    <property type="match status" value="1"/>
</dbReference>
<keyword evidence="9" id="KW-1185">Reference proteome</keyword>
<gene>
    <name evidence="7" type="primary">pcm</name>
    <name evidence="8" type="ORF">GCM10008942_09630</name>
</gene>
<protein>
    <recommendedName>
        <fullName evidence="7">Protein-L-isoaspartate O-methyltransferase</fullName>
        <ecNumber evidence="7">2.1.1.77</ecNumber>
    </recommendedName>
    <alternativeName>
        <fullName evidence="7">L-isoaspartyl protein carboxyl methyltransferase</fullName>
    </alternativeName>
    <alternativeName>
        <fullName evidence="7">Protein L-isoaspartyl methyltransferase</fullName>
    </alternativeName>
    <alternativeName>
        <fullName evidence="7">Protein-beta-aspartate methyltransferase</fullName>
        <shortName evidence="7">PIMT</shortName>
    </alternativeName>
</protein>
<dbReference type="InterPro" id="IPR000682">
    <property type="entry name" value="PCMT"/>
</dbReference>
<evidence type="ECO:0000313" key="9">
    <source>
        <dbReference type="Proteomes" id="UP001499951"/>
    </source>
</evidence>
<keyword evidence="5 7" id="KW-0808">Transferase</keyword>
<evidence type="ECO:0000256" key="5">
    <source>
        <dbReference type="ARBA" id="ARBA00022679"/>
    </source>
</evidence>
<evidence type="ECO:0000256" key="7">
    <source>
        <dbReference type="HAMAP-Rule" id="MF_00090"/>
    </source>
</evidence>
<evidence type="ECO:0000256" key="4">
    <source>
        <dbReference type="ARBA" id="ARBA00022603"/>
    </source>
</evidence>
<dbReference type="CDD" id="cd02440">
    <property type="entry name" value="AdoMet_MTases"/>
    <property type="match status" value="1"/>
</dbReference>
<comment type="similarity">
    <text evidence="2 7">Belongs to the methyltransferase superfamily. L-isoaspartyl/D-aspartyl protein methyltransferase family.</text>
</comment>
<dbReference type="NCBIfam" id="NF001453">
    <property type="entry name" value="PRK00312.1"/>
    <property type="match status" value="1"/>
</dbReference>
<comment type="catalytic activity">
    <reaction evidence="7">
        <text>[protein]-L-isoaspartate + S-adenosyl-L-methionine = [protein]-L-isoaspartate alpha-methyl ester + S-adenosyl-L-homocysteine</text>
        <dbReference type="Rhea" id="RHEA:12705"/>
        <dbReference type="Rhea" id="RHEA-COMP:12143"/>
        <dbReference type="Rhea" id="RHEA-COMP:12144"/>
        <dbReference type="ChEBI" id="CHEBI:57856"/>
        <dbReference type="ChEBI" id="CHEBI:59789"/>
        <dbReference type="ChEBI" id="CHEBI:90596"/>
        <dbReference type="ChEBI" id="CHEBI:90598"/>
        <dbReference type="EC" id="2.1.1.77"/>
    </reaction>
</comment>
<keyword evidence="3 7" id="KW-0963">Cytoplasm</keyword>
<dbReference type="Gene3D" id="3.40.50.150">
    <property type="entry name" value="Vaccinia Virus protein VP39"/>
    <property type="match status" value="1"/>
</dbReference>
<keyword evidence="4 7" id="KW-0489">Methyltransferase</keyword>
<dbReference type="InterPro" id="IPR029063">
    <property type="entry name" value="SAM-dependent_MTases_sf"/>
</dbReference>
<dbReference type="EC" id="2.1.1.77" evidence="7"/>
<accession>A0ABP3PG99</accession>
<evidence type="ECO:0000256" key="6">
    <source>
        <dbReference type="ARBA" id="ARBA00022691"/>
    </source>
</evidence>
<reference evidence="9" key="1">
    <citation type="journal article" date="2019" name="Int. J. Syst. Evol. Microbiol.">
        <title>The Global Catalogue of Microorganisms (GCM) 10K type strain sequencing project: providing services to taxonomists for standard genome sequencing and annotation.</title>
        <authorList>
            <consortium name="The Broad Institute Genomics Platform"/>
            <consortium name="The Broad Institute Genome Sequencing Center for Infectious Disease"/>
            <person name="Wu L."/>
            <person name="Ma J."/>
        </authorList>
    </citation>
    <scope>NUCLEOTIDE SEQUENCE [LARGE SCALE GENOMIC DNA]</scope>
    <source>
        <strain evidence="9">JCM 15089</strain>
    </source>
</reference>
<feature type="active site" evidence="7">
    <location>
        <position position="61"/>
    </location>
</feature>
<dbReference type="PANTHER" id="PTHR11579">
    <property type="entry name" value="PROTEIN-L-ISOASPARTATE O-METHYLTRANSFERASE"/>
    <property type="match status" value="1"/>
</dbReference>
<dbReference type="PANTHER" id="PTHR11579:SF0">
    <property type="entry name" value="PROTEIN-L-ISOASPARTATE(D-ASPARTATE) O-METHYLTRANSFERASE"/>
    <property type="match status" value="1"/>
</dbReference>
<evidence type="ECO:0000256" key="2">
    <source>
        <dbReference type="ARBA" id="ARBA00005369"/>
    </source>
</evidence>
<evidence type="ECO:0000256" key="3">
    <source>
        <dbReference type="ARBA" id="ARBA00022490"/>
    </source>
</evidence>
<comment type="function">
    <text evidence="7">Catalyzes the methyl esterification of L-isoaspartyl residues in peptides and proteins that result from spontaneous decomposition of normal L-aspartyl and L-asparaginyl residues. It plays a role in the repair and/or degradation of damaged proteins.</text>
</comment>
<name>A0ABP3PG99_9PROT</name>
<evidence type="ECO:0000256" key="1">
    <source>
        <dbReference type="ARBA" id="ARBA00004496"/>
    </source>
</evidence>
<dbReference type="NCBIfam" id="TIGR00080">
    <property type="entry name" value="pimt"/>
    <property type="match status" value="1"/>
</dbReference>
<dbReference type="Pfam" id="PF01135">
    <property type="entry name" value="PCMT"/>
    <property type="match status" value="1"/>
</dbReference>
<dbReference type="EMBL" id="BAAADD010000002">
    <property type="protein sequence ID" value="GAA0563265.1"/>
    <property type="molecule type" value="Genomic_DNA"/>
</dbReference>